<evidence type="ECO:0000313" key="2">
    <source>
        <dbReference type="EMBL" id="NWJ46493.1"/>
    </source>
</evidence>
<keyword evidence="1" id="KW-1133">Transmembrane helix</keyword>
<evidence type="ECO:0000313" key="5">
    <source>
        <dbReference type="Proteomes" id="UP001431572"/>
    </source>
</evidence>
<dbReference type="AlphaFoldDB" id="A0A8T7LZG5"/>
<evidence type="ECO:0000313" key="3">
    <source>
        <dbReference type="EMBL" id="WJW65861.1"/>
    </source>
</evidence>
<keyword evidence="1" id="KW-0812">Transmembrane</keyword>
<dbReference type="Proteomes" id="UP001431572">
    <property type="component" value="Chromosome 1"/>
</dbReference>
<proteinExistence type="predicted"/>
<sequence length="150" mass="16966">MRNLVYIVSGVVLVEVVLAIVVAPIANFALLLVMLCATASFAFVGWMLTQFLRNEHANREYHMQTLRMLSADRTQERASLYADRAQERAINTQSQMLIAQALAAGVYLATRNNRDVLVYPDGEILDAKLDCKMTDDQIKFMQEKQVEDSH</sequence>
<dbReference type="EMBL" id="JACATZ010000001">
    <property type="protein sequence ID" value="NWJ46493.1"/>
    <property type="molecule type" value="Genomic_DNA"/>
</dbReference>
<evidence type="ECO:0000256" key="1">
    <source>
        <dbReference type="SAM" id="Phobius"/>
    </source>
</evidence>
<name>A0A8T7LZG5_9CHLR</name>
<keyword evidence="1" id="KW-0472">Membrane</keyword>
<keyword evidence="5" id="KW-1185">Reference proteome</keyword>
<evidence type="ECO:0000313" key="4">
    <source>
        <dbReference type="Proteomes" id="UP000521676"/>
    </source>
</evidence>
<feature type="transmembrane region" description="Helical" evidence="1">
    <location>
        <begin position="29"/>
        <end position="49"/>
    </location>
</feature>
<accession>A0A8T7LZG5</accession>
<reference evidence="3" key="2">
    <citation type="journal article" date="2024" name="Nature">
        <title>Anoxygenic phototroph of the Chloroflexota uses a type I reaction centre.</title>
        <authorList>
            <person name="Tsuji J.M."/>
            <person name="Shaw N.A."/>
            <person name="Nagashima S."/>
            <person name="Venkiteswaran J.J."/>
            <person name="Schiff S.L."/>
            <person name="Watanabe T."/>
            <person name="Fukui M."/>
            <person name="Hanada S."/>
            <person name="Tank M."/>
            <person name="Neufeld J.D."/>
        </authorList>
    </citation>
    <scope>NUCLEOTIDE SEQUENCE</scope>
    <source>
        <strain evidence="3">L227-S17</strain>
    </source>
</reference>
<dbReference type="Proteomes" id="UP000521676">
    <property type="component" value="Unassembled WGS sequence"/>
</dbReference>
<dbReference type="RefSeq" id="WP_341467748.1">
    <property type="nucleotide sequence ID" value="NZ_CP128399.1"/>
</dbReference>
<protein>
    <submittedName>
        <fullName evidence="2">Uncharacterized protein</fullName>
    </submittedName>
</protein>
<gene>
    <name evidence="2" type="ORF">HXX08_11490</name>
    <name evidence="3" type="ORF">OZ401_001640</name>
</gene>
<reference evidence="2 4" key="1">
    <citation type="submission" date="2020-06" db="EMBL/GenBank/DDBJ databases">
        <title>Anoxygenic phototrophic Chloroflexota member uses a Type I reaction center.</title>
        <authorList>
            <person name="Tsuji J.M."/>
            <person name="Shaw N.A."/>
            <person name="Nagashima S."/>
            <person name="Venkiteswaran J."/>
            <person name="Schiff S.L."/>
            <person name="Hanada S."/>
            <person name="Tank M."/>
            <person name="Neufeld J.D."/>
        </authorList>
    </citation>
    <scope>NUCLEOTIDE SEQUENCE [LARGE SCALE GENOMIC DNA]</scope>
    <source>
        <strain evidence="2">L227-S17</strain>
    </source>
</reference>
<organism evidence="2 4">
    <name type="scientific">Candidatus Chlorohelix allophototropha</name>
    <dbReference type="NCBI Taxonomy" id="3003348"/>
    <lineage>
        <taxon>Bacteria</taxon>
        <taxon>Bacillati</taxon>
        <taxon>Chloroflexota</taxon>
        <taxon>Chloroflexia</taxon>
        <taxon>Candidatus Chloroheliales</taxon>
        <taxon>Candidatus Chloroheliaceae</taxon>
        <taxon>Candidatus Chlorohelix</taxon>
    </lineage>
</organism>
<dbReference type="EMBL" id="CP128399">
    <property type="protein sequence ID" value="WJW65861.1"/>
    <property type="molecule type" value="Genomic_DNA"/>
</dbReference>